<evidence type="ECO:0000256" key="3">
    <source>
        <dbReference type="ARBA" id="ARBA00022741"/>
    </source>
</evidence>
<sequence length="407" mass="44153">MAVISVRQLGKEYKLGAQMHDTLRDQLTALFRGKKKQVEKFWALRDVSFDVEQGDCVGIIGRNGAGKSTLLKILSQITEPTEGEIRIRGRIASLLEVGTGFHPELTGRENTFLNGAILGMTRAEILRKFDEIAAFAEMDSFLDTPVKHYSSGMTTRLAFAVAAHLDPEILIIDEVLAVGDAAFQKKCLGRMSEVARAGRTVLFVSHNMAAVSALCSKGIYLERGKVAATGPIEEVANIYLRDALPGGDGGNQFKRGDVRGTGEVRFTDLQIMALDGSKSVVAGGGLRVRLSYEGNTDNVPARFFVNIYDAQQFRLLSLDSLTGGLPGPFPKNGSLELTLPTNFSLTPGRYSVELAALVNEAGADHVPSAMHFEIQGGDFFGNGRQLFNSAACLLRTQWELNPPTRVS</sequence>
<gene>
    <name evidence="6" type="ORF">CfE428DRAFT_2207</name>
</gene>
<dbReference type="STRING" id="497964.CfE428DRAFT_2207"/>
<dbReference type="GO" id="GO:0016887">
    <property type="term" value="F:ATP hydrolysis activity"/>
    <property type="evidence" value="ECO:0007669"/>
    <property type="project" value="InterPro"/>
</dbReference>
<dbReference type="InterPro" id="IPR050683">
    <property type="entry name" value="Bact_Polysacc_Export_ATP-bd"/>
</dbReference>
<comment type="similarity">
    <text evidence="1">Belongs to the ABC transporter superfamily.</text>
</comment>
<dbReference type="Gene3D" id="2.70.50.60">
    <property type="entry name" value="abc- transporter (atp binding component) like domain"/>
    <property type="match status" value="1"/>
</dbReference>
<name>B4CZW9_9BACT</name>
<evidence type="ECO:0000259" key="5">
    <source>
        <dbReference type="PROSITE" id="PS50893"/>
    </source>
</evidence>
<dbReference type="SUPFAM" id="SSF52540">
    <property type="entry name" value="P-loop containing nucleoside triphosphate hydrolases"/>
    <property type="match status" value="1"/>
</dbReference>
<protein>
    <submittedName>
        <fullName evidence="6">ABC transporter-related protein</fullName>
    </submittedName>
</protein>
<dbReference type="GO" id="GO:0016020">
    <property type="term" value="C:membrane"/>
    <property type="evidence" value="ECO:0007669"/>
    <property type="project" value="InterPro"/>
</dbReference>
<dbReference type="CDD" id="cd03220">
    <property type="entry name" value="ABC_KpsT_Wzt"/>
    <property type="match status" value="1"/>
</dbReference>
<evidence type="ECO:0000313" key="6">
    <source>
        <dbReference type="EMBL" id="EDY20283.1"/>
    </source>
</evidence>
<dbReference type="Pfam" id="PF14524">
    <property type="entry name" value="Wzt_C"/>
    <property type="match status" value="1"/>
</dbReference>
<keyword evidence="2" id="KW-0813">Transport</keyword>
<evidence type="ECO:0000313" key="7">
    <source>
        <dbReference type="Proteomes" id="UP000005824"/>
    </source>
</evidence>
<reference evidence="6 7" key="1">
    <citation type="journal article" date="2011" name="J. Bacteriol.">
        <title>Genome sequence of Chthoniobacter flavus Ellin428, an aerobic heterotrophic soil bacterium.</title>
        <authorList>
            <person name="Kant R."/>
            <person name="van Passel M.W."/>
            <person name="Palva A."/>
            <person name="Lucas S."/>
            <person name="Lapidus A."/>
            <person name="Glavina Del Rio T."/>
            <person name="Dalin E."/>
            <person name="Tice H."/>
            <person name="Bruce D."/>
            <person name="Goodwin L."/>
            <person name="Pitluck S."/>
            <person name="Larimer F.W."/>
            <person name="Land M.L."/>
            <person name="Hauser L."/>
            <person name="Sangwan P."/>
            <person name="de Vos W.M."/>
            <person name="Janssen P.H."/>
            <person name="Smidt H."/>
        </authorList>
    </citation>
    <scope>NUCLEOTIDE SEQUENCE [LARGE SCALE GENOMIC DNA]</scope>
    <source>
        <strain evidence="6 7">Ellin428</strain>
    </source>
</reference>
<dbReference type="AlphaFoldDB" id="B4CZW9"/>
<dbReference type="PANTHER" id="PTHR46743">
    <property type="entry name" value="TEICHOIC ACIDS EXPORT ATP-BINDING PROTEIN TAGH"/>
    <property type="match status" value="1"/>
</dbReference>
<dbReference type="eggNOG" id="COG1134">
    <property type="taxonomic scope" value="Bacteria"/>
</dbReference>
<keyword evidence="4" id="KW-0067">ATP-binding</keyword>
<dbReference type="InterPro" id="IPR003439">
    <property type="entry name" value="ABC_transporter-like_ATP-bd"/>
</dbReference>
<feature type="domain" description="ABC transporter" evidence="5">
    <location>
        <begin position="25"/>
        <end position="248"/>
    </location>
</feature>
<dbReference type="InterPro" id="IPR029439">
    <property type="entry name" value="Wzt_C"/>
</dbReference>
<dbReference type="GO" id="GO:0005524">
    <property type="term" value="F:ATP binding"/>
    <property type="evidence" value="ECO:0007669"/>
    <property type="project" value="UniProtKB-KW"/>
</dbReference>
<dbReference type="Pfam" id="PF00005">
    <property type="entry name" value="ABC_tran"/>
    <property type="match status" value="1"/>
</dbReference>
<dbReference type="InParanoid" id="B4CZW9"/>
<evidence type="ECO:0000256" key="4">
    <source>
        <dbReference type="ARBA" id="ARBA00022840"/>
    </source>
</evidence>
<dbReference type="InterPro" id="IPR015860">
    <property type="entry name" value="ABC_transpr_TagH-like"/>
</dbReference>
<evidence type="ECO:0000256" key="1">
    <source>
        <dbReference type="ARBA" id="ARBA00005417"/>
    </source>
</evidence>
<organism evidence="6 7">
    <name type="scientific">Chthoniobacter flavus Ellin428</name>
    <dbReference type="NCBI Taxonomy" id="497964"/>
    <lineage>
        <taxon>Bacteria</taxon>
        <taxon>Pseudomonadati</taxon>
        <taxon>Verrucomicrobiota</taxon>
        <taxon>Spartobacteria</taxon>
        <taxon>Chthoniobacterales</taxon>
        <taxon>Chthoniobacteraceae</taxon>
        <taxon>Chthoniobacter</taxon>
    </lineage>
</organism>
<dbReference type="GO" id="GO:0140359">
    <property type="term" value="F:ABC-type transporter activity"/>
    <property type="evidence" value="ECO:0007669"/>
    <property type="project" value="InterPro"/>
</dbReference>
<dbReference type="SMART" id="SM00382">
    <property type="entry name" value="AAA"/>
    <property type="match status" value="1"/>
</dbReference>
<dbReference type="PROSITE" id="PS50893">
    <property type="entry name" value="ABC_TRANSPORTER_2"/>
    <property type="match status" value="1"/>
</dbReference>
<dbReference type="InterPro" id="IPR027417">
    <property type="entry name" value="P-loop_NTPase"/>
</dbReference>
<dbReference type="Proteomes" id="UP000005824">
    <property type="component" value="Unassembled WGS sequence"/>
</dbReference>
<dbReference type="Gene3D" id="3.40.50.300">
    <property type="entry name" value="P-loop containing nucleotide triphosphate hydrolases"/>
    <property type="match status" value="1"/>
</dbReference>
<comment type="caution">
    <text evidence="6">The sequence shown here is derived from an EMBL/GenBank/DDBJ whole genome shotgun (WGS) entry which is preliminary data.</text>
</comment>
<dbReference type="PANTHER" id="PTHR46743:SF2">
    <property type="entry name" value="TEICHOIC ACIDS EXPORT ATP-BINDING PROTEIN TAGH"/>
    <property type="match status" value="1"/>
</dbReference>
<dbReference type="RefSeq" id="WP_006979532.1">
    <property type="nucleotide sequence ID" value="NZ_ABVL01000005.1"/>
</dbReference>
<dbReference type="CDD" id="cd10147">
    <property type="entry name" value="Wzt_C-like"/>
    <property type="match status" value="1"/>
</dbReference>
<dbReference type="EMBL" id="ABVL01000005">
    <property type="protein sequence ID" value="EDY20283.1"/>
    <property type="molecule type" value="Genomic_DNA"/>
</dbReference>
<keyword evidence="7" id="KW-1185">Reference proteome</keyword>
<accession>B4CZW9</accession>
<proteinExistence type="inferred from homology"/>
<evidence type="ECO:0000256" key="2">
    <source>
        <dbReference type="ARBA" id="ARBA00022448"/>
    </source>
</evidence>
<keyword evidence="3" id="KW-0547">Nucleotide-binding</keyword>
<dbReference type="InterPro" id="IPR003593">
    <property type="entry name" value="AAA+_ATPase"/>
</dbReference>